<dbReference type="Pfam" id="PF06983">
    <property type="entry name" value="3-dmu-9_3-mt"/>
    <property type="match status" value="1"/>
</dbReference>
<keyword evidence="4" id="KW-1185">Reference proteome</keyword>
<reference evidence="4" key="1">
    <citation type="journal article" date="2019" name="Int. J. Syst. Evol. Microbiol.">
        <title>The Global Catalogue of Microorganisms (GCM) 10K type strain sequencing project: providing services to taxonomists for standard genome sequencing and annotation.</title>
        <authorList>
            <consortium name="The Broad Institute Genomics Platform"/>
            <consortium name="The Broad Institute Genome Sequencing Center for Infectious Disease"/>
            <person name="Wu L."/>
            <person name="Ma J."/>
        </authorList>
    </citation>
    <scope>NUCLEOTIDE SEQUENCE [LARGE SCALE GENOMIC DNA]</scope>
    <source>
        <strain evidence="4">JCM 17068</strain>
    </source>
</reference>
<proteinExistence type="predicted"/>
<gene>
    <name evidence="3" type="ORF">GCM10022388_20180</name>
</gene>
<dbReference type="EMBL" id="BAABCS010000018">
    <property type="protein sequence ID" value="GAA4053659.1"/>
    <property type="molecule type" value="Genomic_DNA"/>
</dbReference>
<dbReference type="InterPro" id="IPR028973">
    <property type="entry name" value="PhnB-like"/>
</dbReference>
<dbReference type="PROSITE" id="PS51257">
    <property type="entry name" value="PROKAR_LIPOPROTEIN"/>
    <property type="match status" value="1"/>
</dbReference>
<comment type="caution">
    <text evidence="3">The sequence shown here is derived from an EMBL/GenBank/DDBJ whole genome shotgun (WGS) entry which is preliminary data.</text>
</comment>
<feature type="compositionally biased region" description="Polar residues" evidence="1">
    <location>
        <begin position="35"/>
        <end position="50"/>
    </location>
</feature>
<dbReference type="Proteomes" id="UP001500426">
    <property type="component" value="Unassembled WGS sequence"/>
</dbReference>
<name>A0ABP7UW60_9FLAO</name>
<organism evidence="3 4">
    <name type="scientific">Flavobacterium chungnamense</name>
    <dbReference type="NCBI Taxonomy" id="706182"/>
    <lineage>
        <taxon>Bacteria</taxon>
        <taxon>Pseudomonadati</taxon>
        <taxon>Bacteroidota</taxon>
        <taxon>Flavobacteriia</taxon>
        <taxon>Flavobacteriales</taxon>
        <taxon>Flavobacteriaceae</taxon>
        <taxon>Flavobacterium</taxon>
    </lineage>
</organism>
<evidence type="ECO:0000313" key="4">
    <source>
        <dbReference type="Proteomes" id="UP001500426"/>
    </source>
</evidence>
<feature type="domain" description="PhnB-like" evidence="2">
    <location>
        <begin position="60"/>
        <end position="179"/>
    </location>
</feature>
<dbReference type="PANTHER" id="PTHR33990">
    <property type="entry name" value="PROTEIN YJDN-RELATED"/>
    <property type="match status" value="1"/>
</dbReference>
<dbReference type="PANTHER" id="PTHR33990:SF2">
    <property type="entry name" value="PHNB-LIKE DOMAIN-CONTAINING PROTEIN"/>
    <property type="match status" value="1"/>
</dbReference>
<sequence length="214" mass="24295">MCLKTNKKLEMKNYKLILLTAFTIASLMGCKDSQKNASNNSKTDSTSNPTETKKAASIKQKITPCLWVDKDAKAVVEYYLSIFKEGKMKEYRQYKNPTEAKEQGGQDSFETAVMEIGDIEFSILAAGPYFKFNESISFVINCKDQAEVDYYWEALTANGGQEGSCGWCKDKYGLSWQVVPVEYFDLINSEDPKVREKAMKNTMNQKKLILSELK</sequence>
<evidence type="ECO:0000259" key="2">
    <source>
        <dbReference type="Pfam" id="PF06983"/>
    </source>
</evidence>
<feature type="region of interest" description="Disordered" evidence="1">
    <location>
        <begin position="34"/>
        <end position="53"/>
    </location>
</feature>
<accession>A0ABP7UW60</accession>
<dbReference type="Gene3D" id="3.10.180.10">
    <property type="entry name" value="2,3-Dihydroxybiphenyl 1,2-Dioxygenase, domain 1"/>
    <property type="match status" value="1"/>
</dbReference>
<dbReference type="CDD" id="cd06588">
    <property type="entry name" value="PhnB_like"/>
    <property type="match status" value="1"/>
</dbReference>
<evidence type="ECO:0000313" key="3">
    <source>
        <dbReference type="EMBL" id="GAA4053659.1"/>
    </source>
</evidence>
<evidence type="ECO:0000256" key="1">
    <source>
        <dbReference type="SAM" id="MobiDB-lite"/>
    </source>
</evidence>
<dbReference type="SUPFAM" id="SSF54593">
    <property type="entry name" value="Glyoxalase/Bleomycin resistance protein/Dihydroxybiphenyl dioxygenase"/>
    <property type="match status" value="1"/>
</dbReference>
<dbReference type="InterPro" id="IPR029068">
    <property type="entry name" value="Glyas_Bleomycin-R_OHBP_Dase"/>
</dbReference>
<protein>
    <recommendedName>
        <fullName evidence="2">PhnB-like domain-containing protein</fullName>
    </recommendedName>
</protein>